<dbReference type="Proteomes" id="UP000807504">
    <property type="component" value="Unassembled WGS sequence"/>
</dbReference>
<feature type="chain" id="PRO_5035856513" evidence="2">
    <location>
        <begin position="26"/>
        <end position="801"/>
    </location>
</feature>
<dbReference type="InterPro" id="IPR002656">
    <property type="entry name" value="Acyl_transf_3_dom"/>
</dbReference>
<feature type="transmembrane region" description="Helical" evidence="1">
    <location>
        <begin position="377"/>
        <end position="404"/>
    </location>
</feature>
<reference evidence="4" key="1">
    <citation type="journal article" date="2020" name="bioRxiv">
        <title>Chromosome-level reference genome of the European wasp spider Argiope bruennichi: a resource for studies on range expansion and evolutionary adaptation.</title>
        <authorList>
            <person name="Sheffer M.M."/>
            <person name="Hoppe A."/>
            <person name="Krehenwinkel H."/>
            <person name="Uhl G."/>
            <person name="Kuss A.W."/>
            <person name="Jensen L."/>
            <person name="Jensen C."/>
            <person name="Gillespie R.G."/>
            <person name="Hoff K.J."/>
            <person name="Prost S."/>
        </authorList>
    </citation>
    <scope>NUCLEOTIDE SEQUENCE</scope>
</reference>
<evidence type="ECO:0000256" key="2">
    <source>
        <dbReference type="SAM" id="SignalP"/>
    </source>
</evidence>
<evidence type="ECO:0000313" key="5">
    <source>
        <dbReference type="Proteomes" id="UP000807504"/>
    </source>
</evidence>
<protein>
    <submittedName>
        <fullName evidence="4">Nose resistant to fluoxetine protein 6 like protein</fullName>
    </submittedName>
</protein>
<feature type="transmembrane region" description="Helical" evidence="1">
    <location>
        <begin position="425"/>
        <end position="445"/>
    </location>
</feature>
<proteinExistence type="predicted"/>
<dbReference type="InterPro" id="IPR052728">
    <property type="entry name" value="O2_lipid_transport_reg"/>
</dbReference>
<dbReference type="OrthoDB" id="6418646at2759"/>
<feature type="transmembrane region" description="Helical" evidence="1">
    <location>
        <begin position="703"/>
        <end position="724"/>
    </location>
</feature>
<feature type="domain" description="Nose resistant-to-fluoxetine protein N-terminal" evidence="3">
    <location>
        <begin position="93"/>
        <end position="261"/>
    </location>
</feature>
<sequence length="801" mass="90870">MVRCVLIFAAVCSVLLLWADVQTSAAKLNRSLSGSAIFPDYPPTYLDSDEVEIDNGELKTFAAVESKMKNLIDDVIKKVLPFVIRSSADIRLSGRCMASIFKMVIGMQKLQEWAIRMVDATGKPPSGVFQGTSMSLGDFDECINVRVGRKGMMPWNTPPEEREYFRGKYCTVECKLPKGLLDAIGEYESASPEKRFNTSIGTSKTFLSLLLKYGQYLKSAAFRFGVCIPSTCGVEDLSSITTTIARQVGFPLKVLHCQEQKKIEFRTEQAIITIVLSSIVLTVLFGTALELYFDKFGVNSLSKVQRVLQNVSQSISVISSTKRLMDVSKDNHPMPTMRGLFLLTVVFNVLGHTYLMYNHLYFFKYSSVINYYEYMQQFSFSLIANGSNGVENYFFIAGFLITFIRWGKSINMPKMNLPKLLFKPYVRMTFFQLLAIALFLLLPLFGNGPFWGDFVGPYLKSCRDRWWLNLFYIQNYWQSDDTCLYHTWLLAAIMQLYVVAMIVVWFLIKKPNIGFILIIVIVICGMAAVGAIVFIHKLPGALSMYLLDGVSGPKMWNTLFIKTFDHVGTFSIGLVTGYIVAKYKNSIKFGTVVTTVIWCIALACLLAVMCGLYEYRHGDLKMESSVAILYAMLNRNVYALFLAWFTIACVTGKAGFIPDVLSWKALIPAYRLSFLAYLLHLIVIYYHIGIMRERMYLSHEENIINYFGYLVTTFVLAYFCYIFFQVPYMYMESLILKKDVEIEGDNASTDIEKEDIKCAFSDSNDLSLTAKSIKRHIQTISISSIKDNHILTGVQPGQEKF</sequence>
<feature type="transmembrane region" description="Helical" evidence="1">
    <location>
        <begin position="592"/>
        <end position="615"/>
    </location>
</feature>
<dbReference type="PANTHER" id="PTHR11161:SF0">
    <property type="entry name" value="O-ACYLTRANSFERASE LIKE PROTEIN"/>
    <property type="match status" value="1"/>
</dbReference>
<dbReference type="OMA" id="AAYFKMF"/>
<name>A0A8T0EWT9_ARGBR</name>
<accession>A0A8T0EWT9</accession>
<comment type="caution">
    <text evidence="4">The sequence shown here is derived from an EMBL/GenBank/DDBJ whole genome shotgun (WGS) entry which is preliminary data.</text>
</comment>
<keyword evidence="2" id="KW-0732">Signal</keyword>
<dbReference type="EMBL" id="JABXBU010001863">
    <property type="protein sequence ID" value="KAF8782201.1"/>
    <property type="molecule type" value="Genomic_DNA"/>
</dbReference>
<evidence type="ECO:0000313" key="4">
    <source>
        <dbReference type="EMBL" id="KAF8782201.1"/>
    </source>
</evidence>
<gene>
    <name evidence="4" type="ORF">HNY73_012521</name>
</gene>
<feature type="transmembrane region" description="Helical" evidence="1">
    <location>
        <begin position="669"/>
        <end position="688"/>
    </location>
</feature>
<dbReference type="Pfam" id="PF01757">
    <property type="entry name" value="Acyl_transf_3"/>
    <property type="match status" value="1"/>
</dbReference>
<evidence type="ECO:0000259" key="3">
    <source>
        <dbReference type="SMART" id="SM00703"/>
    </source>
</evidence>
<keyword evidence="1" id="KW-1133">Transmembrane helix</keyword>
<evidence type="ECO:0000256" key="1">
    <source>
        <dbReference type="SAM" id="Phobius"/>
    </source>
</evidence>
<dbReference type="SMART" id="SM00703">
    <property type="entry name" value="NRF"/>
    <property type="match status" value="1"/>
</dbReference>
<keyword evidence="1" id="KW-0812">Transmembrane</keyword>
<organism evidence="4 5">
    <name type="scientific">Argiope bruennichi</name>
    <name type="common">Wasp spider</name>
    <name type="synonym">Aranea bruennichi</name>
    <dbReference type="NCBI Taxonomy" id="94029"/>
    <lineage>
        <taxon>Eukaryota</taxon>
        <taxon>Metazoa</taxon>
        <taxon>Ecdysozoa</taxon>
        <taxon>Arthropoda</taxon>
        <taxon>Chelicerata</taxon>
        <taxon>Arachnida</taxon>
        <taxon>Araneae</taxon>
        <taxon>Araneomorphae</taxon>
        <taxon>Entelegynae</taxon>
        <taxon>Araneoidea</taxon>
        <taxon>Araneidae</taxon>
        <taxon>Argiope</taxon>
    </lineage>
</organism>
<dbReference type="InterPro" id="IPR006621">
    <property type="entry name" value="Nose-resist-to-fluoxetine_N"/>
</dbReference>
<dbReference type="GO" id="GO:0016747">
    <property type="term" value="F:acyltransferase activity, transferring groups other than amino-acyl groups"/>
    <property type="evidence" value="ECO:0007669"/>
    <property type="project" value="InterPro"/>
</dbReference>
<feature type="signal peptide" evidence="2">
    <location>
        <begin position="1"/>
        <end position="25"/>
    </location>
</feature>
<dbReference type="PANTHER" id="PTHR11161">
    <property type="entry name" value="O-ACYLTRANSFERASE"/>
    <property type="match status" value="1"/>
</dbReference>
<feature type="transmembrane region" description="Helical" evidence="1">
    <location>
        <begin position="270"/>
        <end position="293"/>
    </location>
</feature>
<keyword evidence="5" id="KW-1185">Reference proteome</keyword>
<feature type="transmembrane region" description="Helical" evidence="1">
    <location>
        <begin position="339"/>
        <end position="357"/>
    </location>
</feature>
<reference evidence="4" key="2">
    <citation type="submission" date="2020-06" db="EMBL/GenBank/DDBJ databases">
        <authorList>
            <person name="Sheffer M."/>
        </authorList>
    </citation>
    <scope>NUCLEOTIDE SEQUENCE</scope>
</reference>
<feature type="transmembrane region" description="Helical" evidence="1">
    <location>
        <begin position="635"/>
        <end position="657"/>
    </location>
</feature>
<dbReference type="Pfam" id="PF20146">
    <property type="entry name" value="NRF"/>
    <property type="match status" value="1"/>
</dbReference>
<feature type="transmembrane region" description="Helical" evidence="1">
    <location>
        <begin position="515"/>
        <end position="535"/>
    </location>
</feature>
<keyword evidence="1" id="KW-0472">Membrane</keyword>
<dbReference type="AlphaFoldDB" id="A0A8T0EWT9"/>
<feature type="transmembrane region" description="Helical" evidence="1">
    <location>
        <begin position="485"/>
        <end position="508"/>
    </location>
</feature>